<gene>
    <name evidence="5" type="primary">hyi</name>
    <name evidence="5" type="ORF">PGB34_00215</name>
</gene>
<dbReference type="InterPro" id="IPR017643">
    <property type="entry name" value="Hydroxypyruvate_isomerase"/>
</dbReference>
<dbReference type="PIRSF" id="PIRSF006241">
    <property type="entry name" value="HyI"/>
    <property type="match status" value="1"/>
</dbReference>
<dbReference type="InterPro" id="IPR026040">
    <property type="entry name" value="HyI-like"/>
</dbReference>
<protein>
    <submittedName>
        <fullName evidence="5">Hydroxypyruvate isomerase</fullName>
        <ecNumber evidence="5">5.3.1.22</ecNumber>
    </submittedName>
</protein>
<dbReference type="NCBIfam" id="TIGR03234">
    <property type="entry name" value="OH-pyruv-isom"/>
    <property type="match status" value="1"/>
</dbReference>
<dbReference type="EMBL" id="JAQIPB010000001">
    <property type="protein sequence ID" value="MDA7414772.1"/>
    <property type="molecule type" value="Genomic_DNA"/>
</dbReference>
<dbReference type="FunFam" id="3.20.20.150:FF:000007">
    <property type="entry name" value="Hydroxypyruvate isomerase"/>
    <property type="match status" value="1"/>
</dbReference>
<dbReference type="PANTHER" id="PTHR43489:SF6">
    <property type="entry name" value="HYDROXYPYRUVATE ISOMERASE-RELATED"/>
    <property type="match status" value="1"/>
</dbReference>
<feature type="active site" description="Proton donor/acceptor" evidence="3">
    <location>
        <position position="143"/>
    </location>
</feature>
<dbReference type="Proteomes" id="UP001212602">
    <property type="component" value="Unassembled WGS sequence"/>
</dbReference>
<comment type="similarity">
    <text evidence="2">Belongs to the hyi family.</text>
</comment>
<dbReference type="EC" id="5.3.1.22" evidence="5"/>
<dbReference type="Gene3D" id="3.20.20.150">
    <property type="entry name" value="Divalent-metal-dependent TIM barrel enzymes"/>
    <property type="match status" value="1"/>
</dbReference>
<dbReference type="InterPro" id="IPR036237">
    <property type="entry name" value="Xyl_isomerase-like_sf"/>
</dbReference>
<sequence>MPRFAANLSMLFTEQPFMQRFEAAARAGFEAVEYLFPYGFERHELLAALRANGLRQVLHNLPAGNWEAGERGIACHPDRIDEFREGVTQAIAYAAALDCPRLNCLAGKRPAHVSAEQAQATLVQNLRFAARALQAEGITLLVEPINSYDIPGFFLTRTDQALALLEEVGSPNLRIQYDIYHAQRTEGEIGQTLARHLPRIGHIQLADNPGRGEPGTGELNYPWLFRHIDALGYEGWIGCEYKPRARTEDGLAWLAPYRCA</sequence>
<dbReference type="GO" id="GO:0046487">
    <property type="term" value="P:glyoxylate metabolic process"/>
    <property type="evidence" value="ECO:0007669"/>
    <property type="project" value="TreeGrafter"/>
</dbReference>
<evidence type="ECO:0000259" key="4">
    <source>
        <dbReference type="Pfam" id="PF01261"/>
    </source>
</evidence>
<dbReference type="InterPro" id="IPR053398">
    <property type="entry name" value="HPT_OtnI_isomerases"/>
</dbReference>
<evidence type="ECO:0000256" key="2">
    <source>
        <dbReference type="PIRNR" id="PIRNR006241"/>
    </source>
</evidence>
<dbReference type="SUPFAM" id="SSF51658">
    <property type="entry name" value="Xylose isomerase-like"/>
    <property type="match status" value="1"/>
</dbReference>
<name>A0AAE3SZ00_9BURK</name>
<feature type="domain" description="Xylose isomerase-like TIM barrel" evidence="4">
    <location>
        <begin position="21"/>
        <end position="255"/>
    </location>
</feature>
<reference evidence="5" key="1">
    <citation type="submission" date="2023-01" db="EMBL/GenBank/DDBJ databases">
        <title>Xenophilus mangrovi sp. nov., isolated from soil of Mangrove nature reserve.</title>
        <authorList>
            <person name="Xu S."/>
            <person name="Liu Z."/>
            <person name="Xu Y."/>
        </authorList>
    </citation>
    <scope>NUCLEOTIDE SEQUENCE</scope>
    <source>
        <strain evidence="5">YW8</strain>
    </source>
</reference>
<dbReference type="NCBIfam" id="NF043033">
    <property type="entry name" value="OxoTetrIsom"/>
    <property type="match status" value="1"/>
</dbReference>
<accession>A0AAE3SZ00</accession>
<evidence type="ECO:0000256" key="3">
    <source>
        <dbReference type="PIRSR" id="PIRSR006241-50"/>
    </source>
</evidence>
<organism evidence="5 6">
    <name type="scientific">Xenophilus arseniciresistens</name>
    <dbReference type="NCBI Taxonomy" id="1283306"/>
    <lineage>
        <taxon>Bacteria</taxon>
        <taxon>Pseudomonadati</taxon>
        <taxon>Pseudomonadota</taxon>
        <taxon>Betaproteobacteria</taxon>
        <taxon>Burkholderiales</taxon>
        <taxon>Comamonadaceae</taxon>
        <taxon>Xenophilus</taxon>
    </lineage>
</organism>
<evidence type="ECO:0000313" key="6">
    <source>
        <dbReference type="Proteomes" id="UP001212602"/>
    </source>
</evidence>
<dbReference type="Pfam" id="PF01261">
    <property type="entry name" value="AP_endonuc_2"/>
    <property type="match status" value="1"/>
</dbReference>
<keyword evidence="1 2" id="KW-0413">Isomerase</keyword>
<evidence type="ECO:0000256" key="1">
    <source>
        <dbReference type="ARBA" id="ARBA00023235"/>
    </source>
</evidence>
<dbReference type="PANTHER" id="PTHR43489">
    <property type="entry name" value="ISOMERASE"/>
    <property type="match status" value="1"/>
</dbReference>
<dbReference type="InterPro" id="IPR050417">
    <property type="entry name" value="Sugar_Epim/Isomerase"/>
</dbReference>
<comment type="caution">
    <text evidence="5">The sequence shown here is derived from an EMBL/GenBank/DDBJ whole genome shotgun (WGS) entry which is preliminary data.</text>
</comment>
<feature type="active site" description="Proton donor/acceptor" evidence="3">
    <location>
        <position position="240"/>
    </location>
</feature>
<dbReference type="GO" id="GO:0008903">
    <property type="term" value="F:hydroxypyruvate isomerase activity"/>
    <property type="evidence" value="ECO:0007669"/>
    <property type="project" value="UniProtKB-EC"/>
</dbReference>
<dbReference type="RefSeq" id="WP_271426054.1">
    <property type="nucleotide sequence ID" value="NZ_JAQIPB010000001.1"/>
</dbReference>
<evidence type="ECO:0000313" key="5">
    <source>
        <dbReference type="EMBL" id="MDA7414772.1"/>
    </source>
</evidence>
<dbReference type="InterPro" id="IPR013022">
    <property type="entry name" value="Xyl_isomerase-like_TIM-brl"/>
</dbReference>
<proteinExistence type="inferred from homology"/>
<keyword evidence="6" id="KW-1185">Reference proteome</keyword>
<dbReference type="AlphaFoldDB" id="A0AAE3SZ00"/>